<gene>
    <name evidence="1" type="ORF">O6P43_005764</name>
</gene>
<organism evidence="1 2">
    <name type="scientific">Quillaja saponaria</name>
    <name type="common">Soap bark tree</name>
    <dbReference type="NCBI Taxonomy" id="32244"/>
    <lineage>
        <taxon>Eukaryota</taxon>
        <taxon>Viridiplantae</taxon>
        <taxon>Streptophyta</taxon>
        <taxon>Embryophyta</taxon>
        <taxon>Tracheophyta</taxon>
        <taxon>Spermatophyta</taxon>
        <taxon>Magnoliopsida</taxon>
        <taxon>eudicotyledons</taxon>
        <taxon>Gunneridae</taxon>
        <taxon>Pentapetalae</taxon>
        <taxon>rosids</taxon>
        <taxon>fabids</taxon>
        <taxon>Fabales</taxon>
        <taxon>Quillajaceae</taxon>
        <taxon>Quillaja</taxon>
    </lineage>
</organism>
<dbReference type="Proteomes" id="UP001163823">
    <property type="component" value="Chromosome 3"/>
</dbReference>
<name>A0AAD7VHE6_QUISA</name>
<evidence type="ECO:0000313" key="2">
    <source>
        <dbReference type="Proteomes" id="UP001163823"/>
    </source>
</evidence>
<proteinExistence type="predicted"/>
<comment type="caution">
    <text evidence="1">The sequence shown here is derived from an EMBL/GenBank/DDBJ whole genome shotgun (WGS) entry which is preliminary data.</text>
</comment>
<dbReference type="EMBL" id="JARAOO010000003">
    <property type="protein sequence ID" value="KAJ7975922.1"/>
    <property type="molecule type" value="Genomic_DNA"/>
</dbReference>
<evidence type="ECO:0000313" key="1">
    <source>
        <dbReference type="EMBL" id="KAJ7975922.1"/>
    </source>
</evidence>
<protein>
    <submittedName>
        <fullName evidence="1">Uncharacterized protein</fullName>
    </submittedName>
</protein>
<dbReference type="AlphaFoldDB" id="A0AAD7VHE6"/>
<sequence length="119" mass="13552">MALNFVTDMVFSMRMYGTVKWKDFGAARILRNPYPNLGLRLVCEKLGLSSSDKELNFASSFNELSKWVFELILMKMLSFLSVHGGGSDYYRLCVFVTDLNLQNRDSSSVGRNESMNQSN</sequence>
<reference evidence="1" key="1">
    <citation type="journal article" date="2023" name="Science">
        <title>Elucidation of the pathway for biosynthesis of saponin adjuvants from the soapbark tree.</title>
        <authorList>
            <person name="Reed J."/>
            <person name="Orme A."/>
            <person name="El-Demerdash A."/>
            <person name="Owen C."/>
            <person name="Martin L.B.B."/>
            <person name="Misra R.C."/>
            <person name="Kikuchi S."/>
            <person name="Rejzek M."/>
            <person name="Martin A.C."/>
            <person name="Harkess A."/>
            <person name="Leebens-Mack J."/>
            <person name="Louveau T."/>
            <person name="Stephenson M.J."/>
            <person name="Osbourn A."/>
        </authorList>
    </citation>
    <scope>NUCLEOTIDE SEQUENCE</scope>
    <source>
        <strain evidence="1">S10</strain>
    </source>
</reference>
<accession>A0AAD7VHE6</accession>
<keyword evidence="2" id="KW-1185">Reference proteome</keyword>
<dbReference type="KEGG" id="qsa:O6P43_005764"/>